<dbReference type="KEGG" id="bman:114253570"/>
<keyword evidence="10" id="KW-1185">Reference proteome</keyword>
<dbReference type="AlphaFoldDB" id="A0A6J2KRX4"/>
<evidence type="ECO:0000256" key="6">
    <source>
        <dbReference type="ARBA" id="ARBA00022989"/>
    </source>
</evidence>
<dbReference type="SUPFAM" id="SSF103473">
    <property type="entry name" value="MFS general substrate transporter"/>
    <property type="match status" value="1"/>
</dbReference>
<dbReference type="InterPro" id="IPR050549">
    <property type="entry name" value="MFS_Trehalose_Transporter"/>
</dbReference>
<accession>A0A6J2KRX4</accession>
<dbReference type="GO" id="GO:0022857">
    <property type="term" value="F:transmembrane transporter activity"/>
    <property type="evidence" value="ECO:0007669"/>
    <property type="project" value="InterPro"/>
</dbReference>
<proteinExistence type="predicted"/>
<evidence type="ECO:0000313" key="10">
    <source>
        <dbReference type="Proteomes" id="UP000504629"/>
    </source>
</evidence>
<dbReference type="Gene3D" id="1.20.1250.20">
    <property type="entry name" value="MFS general substrate transporter like domains"/>
    <property type="match status" value="1"/>
</dbReference>
<protein>
    <submittedName>
        <fullName evidence="11">Facilitated trehalose transporter Tret1-like</fullName>
    </submittedName>
</protein>
<comment type="subcellular location">
    <subcellularLocation>
        <location evidence="1">Cell membrane</location>
        <topology evidence="1">Multi-pass membrane protein</topology>
    </subcellularLocation>
</comment>
<dbReference type="PANTHER" id="PTHR48021">
    <property type="match status" value="1"/>
</dbReference>
<feature type="transmembrane region" description="Helical" evidence="8">
    <location>
        <begin position="329"/>
        <end position="348"/>
    </location>
</feature>
<evidence type="ECO:0000256" key="5">
    <source>
        <dbReference type="ARBA" id="ARBA00022692"/>
    </source>
</evidence>
<dbReference type="RefSeq" id="XP_028044298.1">
    <property type="nucleotide sequence ID" value="XM_028188497.1"/>
</dbReference>
<feature type="domain" description="Major facilitator superfamily (MFS) profile" evidence="9">
    <location>
        <begin position="15"/>
        <end position="452"/>
    </location>
</feature>
<dbReference type="GeneID" id="114253570"/>
<evidence type="ECO:0000256" key="8">
    <source>
        <dbReference type="SAM" id="Phobius"/>
    </source>
</evidence>
<name>A0A6J2KRX4_BOMMA</name>
<evidence type="ECO:0000256" key="2">
    <source>
        <dbReference type="ARBA" id="ARBA00022448"/>
    </source>
</evidence>
<dbReference type="FunFam" id="1.20.1250.20:FF:000218">
    <property type="entry name" value="facilitated trehalose transporter Tret1"/>
    <property type="match status" value="1"/>
</dbReference>
<feature type="transmembrane region" description="Helical" evidence="8">
    <location>
        <begin position="169"/>
        <end position="187"/>
    </location>
</feature>
<feature type="transmembrane region" description="Helical" evidence="8">
    <location>
        <begin position="264"/>
        <end position="288"/>
    </location>
</feature>
<feature type="transmembrane region" description="Helical" evidence="8">
    <location>
        <begin position="84"/>
        <end position="102"/>
    </location>
</feature>
<evidence type="ECO:0000256" key="1">
    <source>
        <dbReference type="ARBA" id="ARBA00004651"/>
    </source>
</evidence>
<feature type="transmembrane region" description="Helical" evidence="8">
    <location>
        <begin position="55"/>
        <end position="72"/>
    </location>
</feature>
<dbReference type="InterPro" id="IPR020846">
    <property type="entry name" value="MFS_dom"/>
</dbReference>
<evidence type="ECO:0000313" key="11">
    <source>
        <dbReference type="RefSeq" id="XP_028044298.1"/>
    </source>
</evidence>
<keyword evidence="5 8" id="KW-0812">Transmembrane</keyword>
<evidence type="ECO:0000256" key="4">
    <source>
        <dbReference type="ARBA" id="ARBA00022597"/>
    </source>
</evidence>
<gene>
    <name evidence="11" type="primary">LOC114253570</name>
</gene>
<dbReference type="GO" id="GO:0005886">
    <property type="term" value="C:plasma membrane"/>
    <property type="evidence" value="ECO:0007669"/>
    <property type="project" value="UniProtKB-SubCell"/>
</dbReference>
<sequence length="482" mass="53267">MACYGFSPFCRQCFVVIGVSINLSQYGMVFGFTGLLLPQLQDPASSVTIDQDGESWIAALPSLGLLVGNMIIPTIMGNLGRKRANIISITIMTVCWSCIIIANNLTTILIVRFFQGVSLGMVNSLSPIVIGECTSPKNRGAFLTTLSLVLSIGTLLVHTAASFLSWRETATICTAITAFDLVLILFAPESPSWLAVKGRYNEARNVFRWLRGNDEDEEIERIIEASVVTLRETNAKSNSFVLNIKRTIIDFHRTMKEESFYKPILIAVHVYTLGTFSGVNILTSYVILITKEIAGSEINMPIAVITLAVQRLITNAVAVVLMKKVKRRTTLILTTIMNIASLFAVAGYDLAKTCNLFENSLLGFLLLHILMFSISLGALPLTFIIIGELFSLKYRSISAGLSSTSLSVLFFVTLKTFPCLFDNIGLYGTFFLYGCVLVYCLIVLWAFLPETKDKTLQEIEEGFKSKSQNVELKVLRPLMDSK</sequence>
<evidence type="ECO:0000259" key="9">
    <source>
        <dbReference type="PROSITE" id="PS50850"/>
    </source>
</evidence>
<feature type="transmembrane region" description="Helical" evidence="8">
    <location>
        <begin position="12"/>
        <end position="35"/>
    </location>
</feature>
<feature type="transmembrane region" description="Helical" evidence="8">
    <location>
        <begin position="300"/>
        <end position="322"/>
    </location>
</feature>
<keyword evidence="7 8" id="KW-0472">Membrane</keyword>
<feature type="transmembrane region" description="Helical" evidence="8">
    <location>
        <begin position="108"/>
        <end position="130"/>
    </location>
</feature>
<dbReference type="OrthoDB" id="6612291at2759"/>
<feature type="transmembrane region" description="Helical" evidence="8">
    <location>
        <begin position="398"/>
        <end position="418"/>
    </location>
</feature>
<keyword evidence="6 8" id="KW-1133">Transmembrane helix</keyword>
<organism evidence="10 11">
    <name type="scientific">Bombyx mandarina</name>
    <name type="common">Wild silk moth</name>
    <name type="synonym">Wild silkworm</name>
    <dbReference type="NCBI Taxonomy" id="7092"/>
    <lineage>
        <taxon>Eukaryota</taxon>
        <taxon>Metazoa</taxon>
        <taxon>Ecdysozoa</taxon>
        <taxon>Arthropoda</taxon>
        <taxon>Hexapoda</taxon>
        <taxon>Insecta</taxon>
        <taxon>Pterygota</taxon>
        <taxon>Neoptera</taxon>
        <taxon>Endopterygota</taxon>
        <taxon>Lepidoptera</taxon>
        <taxon>Glossata</taxon>
        <taxon>Ditrysia</taxon>
        <taxon>Bombycoidea</taxon>
        <taxon>Bombycidae</taxon>
        <taxon>Bombycinae</taxon>
        <taxon>Bombyx</taxon>
    </lineage>
</organism>
<dbReference type="InterPro" id="IPR036259">
    <property type="entry name" value="MFS_trans_sf"/>
</dbReference>
<dbReference type="InterPro" id="IPR005828">
    <property type="entry name" value="MFS_sugar_transport-like"/>
</dbReference>
<feature type="transmembrane region" description="Helical" evidence="8">
    <location>
        <begin position="360"/>
        <end position="386"/>
    </location>
</feature>
<feature type="transmembrane region" description="Helical" evidence="8">
    <location>
        <begin position="424"/>
        <end position="448"/>
    </location>
</feature>
<dbReference type="Proteomes" id="UP000504629">
    <property type="component" value="Unplaced"/>
</dbReference>
<dbReference type="Pfam" id="PF00083">
    <property type="entry name" value="Sugar_tr"/>
    <property type="match status" value="1"/>
</dbReference>
<dbReference type="PROSITE" id="PS50850">
    <property type="entry name" value="MFS"/>
    <property type="match status" value="1"/>
</dbReference>
<evidence type="ECO:0000256" key="7">
    <source>
        <dbReference type="ARBA" id="ARBA00023136"/>
    </source>
</evidence>
<evidence type="ECO:0000256" key="3">
    <source>
        <dbReference type="ARBA" id="ARBA00022475"/>
    </source>
</evidence>
<keyword evidence="3" id="KW-1003">Cell membrane</keyword>
<keyword evidence="2" id="KW-0813">Transport</keyword>
<reference evidence="11" key="1">
    <citation type="submission" date="2025-08" db="UniProtKB">
        <authorList>
            <consortium name="RefSeq"/>
        </authorList>
    </citation>
    <scope>IDENTIFICATION</scope>
    <source>
        <tissue evidence="11">Silk gland</tissue>
    </source>
</reference>
<keyword evidence="4" id="KW-0762">Sugar transport</keyword>
<dbReference type="PANTHER" id="PTHR48021:SF68">
    <property type="entry name" value="MAJOR FACILITATOR SUPERFAMILY (MFS) PROFILE DOMAIN-CONTAINING PROTEIN"/>
    <property type="match status" value="1"/>
</dbReference>
<feature type="transmembrane region" description="Helical" evidence="8">
    <location>
        <begin position="142"/>
        <end position="163"/>
    </location>
</feature>